<dbReference type="Pfam" id="PF00483">
    <property type="entry name" value="NTP_transferase"/>
    <property type="match status" value="1"/>
</dbReference>
<name>A0A1F7SG58_9BACT</name>
<dbReference type="PANTHER" id="PTHR43584">
    <property type="entry name" value="NUCLEOTIDYL TRANSFERASE"/>
    <property type="match status" value="1"/>
</dbReference>
<feature type="domain" description="Nucleotidyl transferase" evidence="7">
    <location>
        <begin position="18"/>
        <end position="230"/>
    </location>
</feature>
<dbReference type="SUPFAM" id="SSF53448">
    <property type="entry name" value="Nucleotide-diphospho-sugar transferases"/>
    <property type="match status" value="1"/>
</dbReference>
<comment type="catalytic activity">
    <reaction evidence="4">
        <text>alpha-D-glucosamine 1-phosphate + acetyl-CoA = N-acetyl-alpha-D-glucosamine 1-phosphate + CoA + H(+)</text>
        <dbReference type="Rhea" id="RHEA:13725"/>
        <dbReference type="ChEBI" id="CHEBI:15378"/>
        <dbReference type="ChEBI" id="CHEBI:57287"/>
        <dbReference type="ChEBI" id="CHEBI:57288"/>
        <dbReference type="ChEBI" id="CHEBI:57776"/>
        <dbReference type="ChEBI" id="CHEBI:58516"/>
        <dbReference type="EC" id="2.3.1.157"/>
    </reaction>
</comment>
<evidence type="ECO:0000313" key="9">
    <source>
        <dbReference type="Proteomes" id="UP000178082"/>
    </source>
</evidence>
<dbReference type="InterPro" id="IPR050065">
    <property type="entry name" value="GlmU-like"/>
</dbReference>
<accession>A0A1F7SG58</accession>
<evidence type="ECO:0000313" key="8">
    <source>
        <dbReference type="EMBL" id="OGL52745.1"/>
    </source>
</evidence>
<proteinExistence type="predicted"/>
<sequence>MAGKKNELNGGYSYQVSAVILAAGKGTRMKSDIPKVLHQVCGKPIINYVIRTVENLRCNPAVIVVGYQEEKVREVLNGKKVIFISQKEQLGTGHAVLQTENALKNYENDVLILCGDMPLVKPQTLKEFIDDHVDTESTLSIITTNTENPSNYGRVVRDDDFRIIKIVEEKDASEEEKSIKEINTGIYCVNRNFLFSTLRRLKPENRQNEYYLTDIIAKAVEKGIDVNSFRVNDEREFMGINTIDDLKDVEELMIHVNQALN</sequence>
<dbReference type="InterPro" id="IPR029044">
    <property type="entry name" value="Nucleotide-diphossugar_trans"/>
</dbReference>
<gene>
    <name evidence="8" type="ORF">A3G31_03750</name>
</gene>
<keyword evidence="2" id="KW-0548">Nucleotidyltransferase</keyword>
<dbReference type="PANTHER" id="PTHR43584:SF3">
    <property type="entry name" value="BIFUNCTIONAL PROTEIN GLMU"/>
    <property type="match status" value="1"/>
</dbReference>
<dbReference type="GO" id="GO:0003977">
    <property type="term" value="F:UDP-N-acetylglucosamine diphosphorylase activity"/>
    <property type="evidence" value="ECO:0007669"/>
    <property type="project" value="UniProtKB-EC"/>
</dbReference>
<dbReference type="Proteomes" id="UP000178082">
    <property type="component" value="Unassembled WGS sequence"/>
</dbReference>
<dbReference type="AlphaFoldDB" id="A0A1F7SG58"/>
<dbReference type="STRING" id="1817883.A3G31_03750"/>
<comment type="function">
    <text evidence="6">Catalyzes the last two sequential reactions in the de novo biosynthetic pathway for UDP-N-acetylglucosamine (UDP-GlcNAc). The C-terminal domain catalyzes the transfer of acetyl group from acetyl coenzyme A to glucosamine-1-phosphate (GlcN-1-P) to produce N-acetylglucosamine-1-phosphate (GlcNAc-1-P), which is converted into UDP-GlcNAc by the transfer of uridine 5-monophosphate (from uridine 5-triphosphate), a reaction catalyzed by the N-terminal domain.</text>
</comment>
<evidence type="ECO:0000256" key="2">
    <source>
        <dbReference type="ARBA" id="ARBA00022695"/>
    </source>
</evidence>
<evidence type="ECO:0000256" key="1">
    <source>
        <dbReference type="ARBA" id="ARBA00022679"/>
    </source>
</evidence>
<evidence type="ECO:0000259" key="7">
    <source>
        <dbReference type="Pfam" id="PF00483"/>
    </source>
</evidence>
<evidence type="ECO:0000256" key="5">
    <source>
        <dbReference type="ARBA" id="ARBA00048493"/>
    </source>
</evidence>
<dbReference type="Gene3D" id="3.90.550.10">
    <property type="entry name" value="Spore Coat Polysaccharide Biosynthesis Protein SpsA, Chain A"/>
    <property type="match status" value="1"/>
</dbReference>
<reference evidence="8 9" key="1">
    <citation type="journal article" date="2016" name="Nat. Commun.">
        <title>Thousands of microbial genomes shed light on interconnected biogeochemical processes in an aquifer system.</title>
        <authorList>
            <person name="Anantharaman K."/>
            <person name="Brown C.T."/>
            <person name="Hug L.A."/>
            <person name="Sharon I."/>
            <person name="Castelle C.J."/>
            <person name="Probst A.J."/>
            <person name="Thomas B.C."/>
            <person name="Singh A."/>
            <person name="Wilkins M.J."/>
            <person name="Karaoz U."/>
            <person name="Brodie E.L."/>
            <person name="Williams K.H."/>
            <person name="Hubbard S.S."/>
            <person name="Banfield J.F."/>
        </authorList>
    </citation>
    <scope>NUCLEOTIDE SEQUENCE [LARGE SCALE GENOMIC DNA]</scope>
</reference>
<comment type="caution">
    <text evidence="8">The sequence shown here is derived from an EMBL/GenBank/DDBJ whole genome shotgun (WGS) entry which is preliminary data.</text>
</comment>
<keyword evidence="1" id="KW-0808">Transferase</keyword>
<evidence type="ECO:0000256" key="4">
    <source>
        <dbReference type="ARBA" id="ARBA00048247"/>
    </source>
</evidence>
<dbReference type="EMBL" id="MGDI01000030">
    <property type="protein sequence ID" value="OGL52745.1"/>
    <property type="molecule type" value="Genomic_DNA"/>
</dbReference>
<comment type="catalytic activity">
    <reaction evidence="5">
        <text>N-acetyl-alpha-D-glucosamine 1-phosphate + UTP + H(+) = UDP-N-acetyl-alpha-D-glucosamine + diphosphate</text>
        <dbReference type="Rhea" id="RHEA:13509"/>
        <dbReference type="ChEBI" id="CHEBI:15378"/>
        <dbReference type="ChEBI" id="CHEBI:33019"/>
        <dbReference type="ChEBI" id="CHEBI:46398"/>
        <dbReference type="ChEBI" id="CHEBI:57705"/>
        <dbReference type="ChEBI" id="CHEBI:57776"/>
        <dbReference type="EC" id="2.7.7.23"/>
    </reaction>
</comment>
<keyword evidence="3" id="KW-0012">Acyltransferase</keyword>
<evidence type="ECO:0000256" key="6">
    <source>
        <dbReference type="ARBA" id="ARBA00049628"/>
    </source>
</evidence>
<dbReference type="InterPro" id="IPR005835">
    <property type="entry name" value="NTP_transferase_dom"/>
</dbReference>
<organism evidence="8 9">
    <name type="scientific">Candidatus Schekmanbacteria bacterium RIFCSPLOWO2_12_FULL_38_15</name>
    <dbReference type="NCBI Taxonomy" id="1817883"/>
    <lineage>
        <taxon>Bacteria</taxon>
        <taxon>Candidatus Schekmaniibacteriota</taxon>
    </lineage>
</organism>
<evidence type="ECO:0000256" key="3">
    <source>
        <dbReference type="ARBA" id="ARBA00023315"/>
    </source>
</evidence>
<protein>
    <recommendedName>
        <fullName evidence="7">Nucleotidyl transferase domain-containing protein</fullName>
    </recommendedName>
</protein>
<dbReference type="GO" id="GO:0019134">
    <property type="term" value="F:glucosamine-1-phosphate N-acetyltransferase activity"/>
    <property type="evidence" value="ECO:0007669"/>
    <property type="project" value="UniProtKB-EC"/>
</dbReference>
<dbReference type="CDD" id="cd02540">
    <property type="entry name" value="GT2_GlmU_N_bac"/>
    <property type="match status" value="1"/>
</dbReference>